<keyword evidence="10" id="KW-0051">Antiviral defense</keyword>
<dbReference type="Gene3D" id="3.30.70.270">
    <property type="match status" value="1"/>
</dbReference>
<keyword evidence="6" id="KW-0255">Endonuclease</keyword>
<dbReference type="PROSITE" id="PS50887">
    <property type="entry name" value="GGDEF"/>
    <property type="match status" value="1"/>
</dbReference>
<evidence type="ECO:0000313" key="16">
    <source>
        <dbReference type="Proteomes" id="UP000233778"/>
    </source>
</evidence>
<comment type="similarity">
    <text evidence="1">Belongs to the CRISPR-associated Cas10/Csm1 family.</text>
</comment>
<reference evidence="13 16" key="3">
    <citation type="submission" date="2017-11" db="EMBL/GenBank/DDBJ databases">
        <title>Complete genome sequence of Serratia sp. ATCC 39006 LacA.</title>
        <authorList>
            <person name="Hampton H.G."/>
            <person name="Jackson S.A."/>
            <person name="Jauregui R."/>
            <person name="Poulter G.T.M."/>
            <person name="Salmond G.P.C."/>
            <person name="Fineran P.C."/>
        </authorList>
    </citation>
    <scope>NUCLEOTIDE SEQUENCE [LARGE SCALE GENOMIC DNA]</scope>
    <source>
        <strain evidence="13 16">ATCC 39006</strain>
    </source>
</reference>
<dbReference type="KEGG" id="serq:CWC46_19900"/>
<evidence type="ECO:0000256" key="6">
    <source>
        <dbReference type="ARBA" id="ARBA00022759"/>
    </source>
</evidence>
<dbReference type="Pfam" id="PF22335">
    <property type="entry name" value="Cas10-Cmr2_palm2"/>
    <property type="match status" value="1"/>
</dbReference>
<dbReference type="Proteomes" id="UP000233778">
    <property type="component" value="Chromosome"/>
</dbReference>
<dbReference type="InterPro" id="IPR043128">
    <property type="entry name" value="Rev_trsase/Diguanyl_cyclase"/>
</dbReference>
<gene>
    <name evidence="14" type="primary">cas10</name>
    <name evidence="13" type="ORF">CWC46_19900</name>
    <name evidence="14" type="ORF">Ser39006_019895</name>
</gene>
<protein>
    <recommendedName>
        <fullName evidence="2">CRISPR system single-strand-specific deoxyribonuclease Cas10/Csm1 (subtype III-A)</fullName>
    </recommendedName>
    <alternativeName>
        <fullName evidence="11">Cyclic oligoadenylate synthase</fullName>
    </alternativeName>
</protein>
<dbReference type="AlphaFoldDB" id="A0A2I5TNR6"/>
<dbReference type="GO" id="GO:0004519">
    <property type="term" value="F:endonuclease activity"/>
    <property type="evidence" value="ECO:0007669"/>
    <property type="project" value="UniProtKB-KW"/>
</dbReference>
<keyword evidence="8" id="KW-0269">Exonuclease</keyword>
<keyword evidence="15" id="KW-1185">Reference proteome</keyword>
<dbReference type="Proteomes" id="UP000017700">
    <property type="component" value="Chromosome"/>
</dbReference>
<evidence type="ECO:0000313" key="14">
    <source>
        <dbReference type="EMBL" id="AUH06187.1"/>
    </source>
</evidence>
<dbReference type="PANTHER" id="PTHR36528:SF1">
    <property type="entry name" value="CRISPR SYSTEM SINGLE-STRAND-SPECIFIC DEOXYRIBONUCLEASE CAS10_CSM1 (SUBTYPE III-A)"/>
    <property type="match status" value="1"/>
</dbReference>
<evidence type="ECO:0000256" key="9">
    <source>
        <dbReference type="ARBA" id="ARBA00022840"/>
    </source>
</evidence>
<name>A0A2I5TNR6_SERS3</name>
<keyword evidence="4" id="KW-0540">Nuclease</keyword>
<evidence type="ECO:0000256" key="1">
    <source>
        <dbReference type="ARBA" id="ARBA00005700"/>
    </source>
</evidence>
<dbReference type="InterPro" id="IPR041062">
    <property type="entry name" value="Csm1_B"/>
</dbReference>
<dbReference type="Pfam" id="PF18211">
    <property type="entry name" value="Csm1_B"/>
    <property type="match status" value="1"/>
</dbReference>
<dbReference type="InterPro" id="IPR054767">
    <property type="entry name" value="Cas10-Cmr2_palm2"/>
</dbReference>
<dbReference type="NCBIfam" id="TIGR02578">
    <property type="entry name" value="cas_TM1811_Csm1"/>
    <property type="match status" value="1"/>
</dbReference>
<dbReference type="OrthoDB" id="9768769at2"/>
<evidence type="ECO:0000256" key="11">
    <source>
        <dbReference type="ARBA" id="ARBA00032922"/>
    </source>
</evidence>
<keyword evidence="7" id="KW-0378">Hydrolase</keyword>
<dbReference type="EMBL" id="CP025085">
    <property type="protein sequence ID" value="AUH01865.1"/>
    <property type="molecule type" value="Genomic_DNA"/>
</dbReference>
<evidence type="ECO:0000256" key="10">
    <source>
        <dbReference type="ARBA" id="ARBA00023118"/>
    </source>
</evidence>
<keyword evidence="3" id="KW-0808">Transferase</keyword>
<keyword evidence="9" id="KW-0067">ATP-binding</keyword>
<dbReference type="STRING" id="104623.Ser39006_01524"/>
<dbReference type="EMBL" id="CP025084">
    <property type="protein sequence ID" value="AUH06187.1"/>
    <property type="molecule type" value="Genomic_DNA"/>
</dbReference>
<evidence type="ECO:0000256" key="8">
    <source>
        <dbReference type="ARBA" id="ARBA00022839"/>
    </source>
</evidence>
<reference evidence="14" key="4">
    <citation type="submission" date="2017-11" db="EMBL/GenBank/DDBJ databases">
        <title>Complete genome sequence of Serratia sp. ATCC 39006.</title>
        <authorList>
            <person name="Hampton H.G."/>
            <person name="Jackson S.A."/>
            <person name="Jauregui R."/>
            <person name="Poulter G.T.M."/>
            <person name="Salmond G.P.C."/>
            <person name="Fineran P.C."/>
        </authorList>
    </citation>
    <scope>NUCLEOTIDE SEQUENCE</scope>
    <source>
        <strain evidence="14">ATCC 39006</strain>
    </source>
</reference>
<evidence type="ECO:0000256" key="4">
    <source>
        <dbReference type="ARBA" id="ARBA00022722"/>
    </source>
</evidence>
<dbReference type="InterPro" id="IPR000160">
    <property type="entry name" value="GGDEF_dom"/>
</dbReference>
<dbReference type="InterPro" id="IPR052117">
    <property type="entry name" value="Cas10/Csm1_subtype-III-A"/>
</dbReference>
<reference evidence="14" key="2">
    <citation type="submission" date="2013-09" db="EMBL/GenBank/DDBJ databases">
        <authorList>
            <person name="Wang G."/>
            <person name="Yang Y."/>
            <person name="Su Y."/>
        </authorList>
    </citation>
    <scope>NUCLEOTIDE SEQUENCE</scope>
    <source>
        <strain evidence="14">ATCC 39006</strain>
    </source>
</reference>
<proteinExistence type="inferred from homology"/>
<dbReference type="GO" id="GO:0051607">
    <property type="term" value="P:defense response to virus"/>
    <property type="evidence" value="ECO:0007669"/>
    <property type="project" value="UniProtKB-KW"/>
</dbReference>
<dbReference type="KEGG" id="sera:Ser39006_019895"/>
<evidence type="ECO:0000259" key="12">
    <source>
        <dbReference type="PROSITE" id="PS50887"/>
    </source>
</evidence>
<organism evidence="14 15">
    <name type="scientific">Serratia sp. (strain ATCC 39006)</name>
    <name type="common">Prodigiosinella confusarubida</name>
    <dbReference type="NCBI Taxonomy" id="104623"/>
    <lineage>
        <taxon>Bacteria</taxon>
        <taxon>Pseudomonadati</taxon>
        <taxon>Pseudomonadota</taxon>
        <taxon>Gammaproteobacteria</taxon>
        <taxon>Enterobacterales</taxon>
        <taxon>Pectobacteriaceae</taxon>
        <taxon>Prodigiosinella</taxon>
    </lineage>
</organism>
<evidence type="ECO:0000256" key="7">
    <source>
        <dbReference type="ARBA" id="ARBA00022801"/>
    </source>
</evidence>
<dbReference type="PANTHER" id="PTHR36528">
    <property type="entry name" value="CRISPR SYSTEM SINGLE-STRAND-SPECIFIC DEOXYRIBONUCLEASE CAS10/CSM1 (SUBTYPE III-A)"/>
    <property type="match status" value="1"/>
</dbReference>
<accession>A0A2I5TNR6</accession>
<dbReference type="RefSeq" id="WP_021014794.1">
    <property type="nucleotide sequence ID" value="NZ_CP025084.1"/>
</dbReference>
<dbReference type="GO" id="GO:0005524">
    <property type="term" value="F:ATP binding"/>
    <property type="evidence" value="ECO:0007669"/>
    <property type="project" value="UniProtKB-KW"/>
</dbReference>
<feature type="domain" description="GGDEF" evidence="12">
    <location>
        <begin position="554"/>
        <end position="693"/>
    </location>
</feature>
<reference evidence="14 15" key="1">
    <citation type="journal article" date="2013" name="Genome Announc.">
        <title>Draft genome sequence of Serratia sp. strain ATCC 39006, a model bacterium for analysis of the biosynthesis and regulation of prodigiosin, a carbapenem, and gas vesicles.</title>
        <authorList>
            <person name="Fineran P.C."/>
            <person name="Iglesias Cans M.C."/>
            <person name="Ramsay J.P."/>
            <person name="Wilf N.M."/>
            <person name="Cossyleon D."/>
            <person name="McNeil M.B."/>
            <person name="Williamson N.R."/>
            <person name="Monson R.E."/>
            <person name="Becher S.A."/>
            <person name="Stanton J.A."/>
            <person name="Brugger K."/>
            <person name="Brown S.D."/>
            <person name="Salmond G.P."/>
        </authorList>
    </citation>
    <scope>NUCLEOTIDE SEQUENCE [LARGE SCALE GENOMIC DNA]</scope>
    <source>
        <strain evidence="14">ATCC 39006</strain>
        <strain evidence="15">ATCC 39006 / SC 11482</strain>
    </source>
</reference>
<evidence type="ECO:0000256" key="2">
    <source>
        <dbReference type="ARBA" id="ARBA00014333"/>
    </source>
</evidence>
<evidence type="ECO:0000256" key="5">
    <source>
        <dbReference type="ARBA" id="ARBA00022741"/>
    </source>
</evidence>
<evidence type="ECO:0000256" key="3">
    <source>
        <dbReference type="ARBA" id="ARBA00022679"/>
    </source>
</evidence>
<evidence type="ECO:0000313" key="13">
    <source>
        <dbReference type="EMBL" id="AUH01865.1"/>
    </source>
</evidence>
<evidence type="ECO:0000313" key="15">
    <source>
        <dbReference type="Proteomes" id="UP000017700"/>
    </source>
</evidence>
<keyword evidence="5" id="KW-0547">Nucleotide-binding</keyword>
<sequence length="816" mass="90286">MNWLAASCHVAAFALLHNLKPLAQRAGIQDFPSPALANKLFAPLPESLSARADLHENTLTLLLDFAARLARGLPETPVSRGETGLIPLTHLLADDNHSAPAERCYSPLAPLGVDSLMPVTAALPTGERQAAYRQVYQALIEGLEAIPAAHRLQPSLWLDHLDSLWMTTCHALPDGDGASGISLYDQGKTTAALAVALWQHHARQATPEKEISLTPGDDARLLLIQADVFGIQELIFAQGNQTQKMAAKLLRGRSFQVSLLAETAALRVLETFDLPPVCQLINAAGKSLIVAPNLPDAAERLAGLRQRLDEWFLTHTYAQTGIGLCSTVAGSAEFLGEQAYGRLQNRLAQAMEQQKYQRFSLCAGDAPPPVFEGYLDQIAQGAGGEPCPMNGLHPVETTLNGLGCSRLAADQITLGHWINHGHWISHGERYARLLILRDSTATFSDDRCLHLTLFGYQVVAVSLKEDSGEFGELACNGSLRRCWDVSLPPEGTSLFQGYARRFINGWMPLAQGEYQPECYPGIEEALANGDIKTFDHLSCEDLYQDADQSLRGTCALGVLKGDIDNLGHLFRSGLPQPGFAKTIGLSRQIHLFFTLWLPHLCRKDPRFANTYTVFAGGDDFFLIGPWRSQQTLALTMAQDFARYSGHNPALHFSLGLVQAKPGYPVRALAAQAEAALKQAKQHPGKNAICLYNEVMGWPEYDALLACSEELARWREHDGYPLSSGLLYRLLALSEQSAEESEKPQAALWRSRLAYFLRRNLVDNVKVPTKENPAAFRHQLHLELFEKLEQHLKRHRQRYRVALQRHLYHYRTVPRGE</sequence>
<dbReference type="GO" id="GO:0004527">
    <property type="term" value="F:exonuclease activity"/>
    <property type="evidence" value="ECO:0007669"/>
    <property type="project" value="UniProtKB-KW"/>
</dbReference>
<dbReference type="InterPro" id="IPR013408">
    <property type="entry name" value="Cas10/Csm1"/>
</dbReference>
<dbReference type="GO" id="GO:0016740">
    <property type="term" value="F:transferase activity"/>
    <property type="evidence" value="ECO:0007669"/>
    <property type="project" value="UniProtKB-KW"/>
</dbReference>